<feature type="compositionally biased region" description="Basic and acidic residues" evidence="1">
    <location>
        <begin position="266"/>
        <end position="276"/>
    </location>
</feature>
<feature type="compositionally biased region" description="Basic and acidic residues" evidence="1">
    <location>
        <begin position="213"/>
        <end position="258"/>
    </location>
</feature>
<evidence type="ECO:0000256" key="1">
    <source>
        <dbReference type="SAM" id="MobiDB-lite"/>
    </source>
</evidence>
<evidence type="ECO:0000313" key="2">
    <source>
        <dbReference type="EMBL" id="CAA9385135.1"/>
    </source>
</evidence>
<reference evidence="2" key="1">
    <citation type="submission" date="2020-02" db="EMBL/GenBank/DDBJ databases">
        <authorList>
            <person name="Meier V. D."/>
        </authorList>
    </citation>
    <scope>NUCLEOTIDE SEQUENCE</scope>
    <source>
        <strain evidence="2">AVDCRST_MAG64</strain>
    </source>
</reference>
<dbReference type="EMBL" id="CADCUQ010000213">
    <property type="protein sequence ID" value="CAA9385135.1"/>
    <property type="molecule type" value="Genomic_DNA"/>
</dbReference>
<feature type="compositionally biased region" description="Basic residues" evidence="1">
    <location>
        <begin position="25"/>
        <end position="40"/>
    </location>
</feature>
<sequence length="276" mass="30256">KPAQRCPRPQHHRQAPPARPGDGPRRRRLRRRRADRRRAARPGAAAELRHRPAGARRRDQEPPGERDPDRPDREGRARGDAEERVLAGLRRREQGGQGQDAPDRTPAAAGLEARRAREGGRGDRVAVPLQGPARRGQGQQADRARGGRAEPGDRHPAHRPRHARVLRPGRRDPRAGPRRAARGDHPPTGAGGDRAAGPAPPRAGERGLAGTEPHPREHEDGRAEERVLRAAPEEARRAGDRHREAPGRGGRPSEDAREAAPGAGDLPRRVERRRGV</sequence>
<organism evidence="2">
    <name type="scientific">uncultured Phycisphaerae bacterium</name>
    <dbReference type="NCBI Taxonomy" id="904963"/>
    <lineage>
        <taxon>Bacteria</taxon>
        <taxon>Pseudomonadati</taxon>
        <taxon>Planctomycetota</taxon>
        <taxon>Phycisphaerae</taxon>
        <taxon>environmental samples</taxon>
    </lineage>
</organism>
<gene>
    <name evidence="2" type="ORF">AVDCRST_MAG64-880</name>
</gene>
<dbReference type="AlphaFoldDB" id="A0A6J4NDW7"/>
<proteinExistence type="predicted"/>
<feature type="region of interest" description="Disordered" evidence="1">
    <location>
        <begin position="1"/>
        <end position="276"/>
    </location>
</feature>
<accession>A0A6J4NDW7</accession>
<feature type="non-terminal residue" evidence="2">
    <location>
        <position position="276"/>
    </location>
</feature>
<protein>
    <submittedName>
        <fullName evidence="2">Uncharacterized protein</fullName>
    </submittedName>
</protein>
<feature type="compositionally biased region" description="Basic residues" evidence="1">
    <location>
        <begin position="156"/>
        <end position="168"/>
    </location>
</feature>
<feature type="compositionally biased region" description="Basic and acidic residues" evidence="1">
    <location>
        <begin position="142"/>
        <end position="155"/>
    </location>
</feature>
<feature type="compositionally biased region" description="Basic and acidic residues" evidence="1">
    <location>
        <begin position="169"/>
        <end position="185"/>
    </location>
</feature>
<name>A0A6J4NDW7_9BACT</name>
<feature type="compositionally biased region" description="Low complexity" evidence="1">
    <location>
        <begin position="130"/>
        <end position="141"/>
    </location>
</feature>
<feature type="compositionally biased region" description="Basic and acidic residues" evidence="1">
    <location>
        <begin position="56"/>
        <end position="94"/>
    </location>
</feature>
<feature type="compositionally biased region" description="Basic and acidic residues" evidence="1">
    <location>
        <begin position="112"/>
        <end position="124"/>
    </location>
</feature>
<feature type="non-terminal residue" evidence="2">
    <location>
        <position position="1"/>
    </location>
</feature>